<dbReference type="InterPro" id="IPR009078">
    <property type="entry name" value="Ferritin-like_SF"/>
</dbReference>
<dbReference type="AlphaFoldDB" id="E6X281"/>
<dbReference type="KEGG" id="nsa:Nitsa_0749"/>
<dbReference type="EMBL" id="CP002452">
    <property type="protein sequence ID" value="ADV46016.1"/>
    <property type="molecule type" value="Genomic_DNA"/>
</dbReference>
<dbReference type="HOGENOM" id="CLU_1004459_0_0_7"/>
<sequence length="279" mass="33106">MKRLLVKTHELWLETLMASLMSRDGENKRVLGEFSSILWRHFTWIEHDLIQKGIEYDYNRDNIPIKVDRLSVIVADIIRRMNDQELLLVHCDDAALKQRIETDLEYMKYALGKLPDEEVHAFDMNRTYRDIELDEEATGALTLFLFEESYKEYELIMIYNYLQAHSEDAFLNRIFQILIDESFFHLRSFGEMMAEMGILGVPRVIHESLYKVSDIEKFLLDGIEEEIAAKDQCRELSDAVAAKSEELAKFFDFINHQENYHIELMREAVEHYRKQHRDG</sequence>
<protein>
    <recommendedName>
        <fullName evidence="3">Iron-binding protein</fullName>
    </recommendedName>
</protein>
<proteinExistence type="predicted"/>
<reference evidence="1 2" key="1">
    <citation type="journal article" date="2011" name="Stand. Genomic Sci.">
        <title>Complete genome sequence of Nitratifractor salsuginis type strain (E9I37-1).</title>
        <authorList>
            <person name="Anderson I."/>
            <person name="Sikorski J."/>
            <person name="Zeytun A."/>
            <person name="Nolan M."/>
            <person name="Lapidus A."/>
            <person name="Lucas S."/>
            <person name="Hammon N."/>
            <person name="Deshpande S."/>
            <person name="Cheng J.F."/>
            <person name="Tapia R."/>
            <person name="Han C."/>
            <person name="Goodwin L."/>
            <person name="Pitluck S."/>
            <person name="Liolios K."/>
            <person name="Pagani I."/>
            <person name="Ivanova N."/>
            <person name="Huntemann M."/>
            <person name="Mavromatis K."/>
            <person name="Ovchinikova G."/>
            <person name="Pati A."/>
            <person name="Chen A."/>
            <person name="Palaniappan K."/>
            <person name="Land M."/>
            <person name="Hauser L."/>
            <person name="Brambilla E.M."/>
            <person name="Ngatchou-Djao O.D."/>
            <person name="Rohde M."/>
            <person name="Tindall B.J."/>
            <person name="Goker M."/>
            <person name="Detter J.C."/>
            <person name="Woyke T."/>
            <person name="Bristow J."/>
            <person name="Eisen J.A."/>
            <person name="Markowitz V."/>
            <person name="Hugenholtz P."/>
            <person name="Klenk H.P."/>
            <person name="Kyrpides N.C."/>
        </authorList>
    </citation>
    <scope>NUCLEOTIDE SEQUENCE [LARGE SCALE GENOMIC DNA]</scope>
    <source>
        <strain evidence="2">DSM 16511 / JCM 12458 / E9I37-1</strain>
    </source>
</reference>
<dbReference type="STRING" id="749222.Nitsa_0749"/>
<name>E6X281_NITSE</name>
<keyword evidence="2" id="KW-1185">Reference proteome</keyword>
<gene>
    <name evidence="1" type="ordered locus">Nitsa_0749</name>
</gene>
<dbReference type="eggNOG" id="COG1633">
    <property type="taxonomic scope" value="Bacteria"/>
</dbReference>
<evidence type="ECO:0000313" key="1">
    <source>
        <dbReference type="EMBL" id="ADV46016.1"/>
    </source>
</evidence>
<reference evidence="2" key="2">
    <citation type="submission" date="2011-01" db="EMBL/GenBank/DDBJ databases">
        <title>The complete genome of Nitratifractor salsuginis DSM 16511.</title>
        <authorList>
            <consortium name="US DOE Joint Genome Institute (JGI-PGF)"/>
            <person name="Lucas S."/>
            <person name="Copeland A."/>
            <person name="Lapidus A."/>
            <person name="Bruce D."/>
            <person name="Goodwin L."/>
            <person name="Pitluck S."/>
            <person name="Kyrpides N."/>
            <person name="Mavromatis K."/>
            <person name="Ivanova N."/>
            <person name="Mikhailova N."/>
            <person name="Zeytun A."/>
            <person name="Detter J.C."/>
            <person name="Tapia R."/>
            <person name="Han C."/>
            <person name="Land M."/>
            <person name="Hauser L."/>
            <person name="Markowitz V."/>
            <person name="Cheng J.-F."/>
            <person name="Hugenholtz P."/>
            <person name="Woyke T."/>
            <person name="Wu D."/>
            <person name="Tindall B."/>
            <person name="Schuetze A."/>
            <person name="Brambilla E."/>
            <person name="Klenk H.-P."/>
            <person name="Eisen J.A."/>
        </authorList>
    </citation>
    <scope>NUCLEOTIDE SEQUENCE [LARGE SCALE GENOMIC DNA]</scope>
    <source>
        <strain evidence="2">DSM 16511 / JCM 12458 / E9I37-1</strain>
    </source>
</reference>
<dbReference type="SUPFAM" id="SSF47240">
    <property type="entry name" value="Ferritin-like"/>
    <property type="match status" value="1"/>
</dbReference>
<evidence type="ECO:0008006" key="3">
    <source>
        <dbReference type="Google" id="ProtNLM"/>
    </source>
</evidence>
<evidence type="ECO:0000313" key="2">
    <source>
        <dbReference type="Proteomes" id="UP000008633"/>
    </source>
</evidence>
<dbReference type="Proteomes" id="UP000008633">
    <property type="component" value="Chromosome"/>
</dbReference>
<dbReference type="RefSeq" id="WP_013553710.1">
    <property type="nucleotide sequence ID" value="NC_014935.1"/>
</dbReference>
<organism evidence="1 2">
    <name type="scientific">Nitratifractor salsuginis (strain DSM 16511 / JCM 12458 / E9I37-1)</name>
    <dbReference type="NCBI Taxonomy" id="749222"/>
    <lineage>
        <taxon>Bacteria</taxon>
        <taxon>Pseudomonadati</taxon>
        <taxon>Campylobacterota</taxon>
        <taxon>Epsilonproteobacteria</taxon>
        <taxon>Campylobacterales</taxon>
        <taxon>Sulfurovaceae</taxon>
        <taxon>Nitratifractor</taxon>
    </lineage>
</organism>
<dbReference type="OrthoDB" id="5333840at2"/>
<accession>E6X281</accession>